<feature type="domain" description="Calcium/calmodulin-dependent protein kinase II association-domain" evidence="1">
    <location>
        <begin position="217"/>
        <end position="334"/>
    </location>
</feature>
<sequence>MGGRNYNPSAMLLASKGMTTTVFEHGDNMIHFNPGHRSTLLGLATVLLGMLIATPSQSLAEMPKHTETCVAVSEQDIAALFDRWNESLKTGDPHKVVANYAPKSVLLPTLSGKARFTPQEKEDYFHHFLQNQPEGRIDSRTIELDCNMAIDEGLYTFAFKKTGAVAKARYTFAYKWDGKQWLITSHHSSALPSEQTPLDEPVRAVAQHAEVCVAVSEKEIDALLERWKDSLQSGNPHKVIAHYASKSVLLPFSSMKPLLTLDEKEEYFRHFLKEKPLVRINSHTIELDCNTAINEGFYTYTFQKSGRIVNARYSVVFKWDGLQWLITSDHSSVLPR</sequence>
<dbReference type="GO" id="GO:0004683">
    <property type="term" value="F:calcium/calmodulin-dependent protein kinase activity"/>
    <property type="evidence" value="ECO:0007669"/>
    <property type="project" value="InterPro"/>
</dbReference>
<protein>
    <recommendedName>
        <fullName evidence="1">Calcium/calmodulin-dependent protein kinase II association-domain domain-containing protein</fullName>
    </recommendedName>
</protein>
<dbReference type="EMBL" id="LN885086">
    <property type="protein sequence ID" value="CUQ65815.1"/>
    <property type="molecule type" value="Genomic_DNA"/>
</dbReference>
<dbReference type="InterPro" id="IPR011944">
    <property type="entry name" value="Steroid_delta5-4_isomerase"/>
</dbReference>
<organism evidence="2 3">
    <name type="scientific">Candidatus Nitrospira inopinata</name>
    <dbReference type="NCBI Taxonomy" id="1715989"/>
    <lineage>
        <taxon>Bacteria</taxon>
        <taxon>Pseudomonadati</taxon>
        <taxon>Nitrospirota</taxon>
        <taxon>Nitrospiria</taxon>
        <taxon>Nitrospirales</taxon>
        <taxon>Nitrospiraceae</taxon>
        <taxon>Nitrospira</taxon>
    </lineage>
</organism>
<proteinExistence type="predicted"/>
<feature type="domain" description="Calcium/calmodulin-dependent protein kinase II association-domain" evidence="1">
    <location>
        <begin position="74"/>
        <end position="192"/>
    </location>
</feature>
<keyword evidence="3" id="KW-1185">Reference proteome</keyword>
<dbReference type="Gene3D" id="3.10.450.50">
    <property type="match status" value="2"/>
</dbReference>
<dbReference type="GO" id="GO:0005516">
    <property type="term" value="F:calmodulin binding"/>
    <property type="evidence" value="ECO:0007669"/>
    <property type="project" value="InterPro"/>
</dbReference>
<name>A0A0S4KN87_9BACT</name>
<dbReference type="KEGG" id="nio:NITINOP_0840"/>
<evidence type="ECO:0000313" key="3">
    <source>
        <dbReference type="Proteomes" id="UP000066284"/>
    </source>
</evidence>
<dbReference type="Proteomes" id="UP000066284">
    <property type="component" value="Chromosome 1"/>
</dbReference>
<dbReference type="AlphaFoldDB" id="A0A0S4KN87"/>
<gene>
    <name evidence="2" type="ORF">NITINOP_0840</name>
</gene>
<dbReference type="NCBIfam" id="TIGR02246">
    <property type="entry name" value="SgcJ/EcaC family oxidoreductase"/>
    <property type="match status" value="1"/>
</dbReference>
<accession>A0A0S4KN87</accession>
<dbReference type="SUPFAM" id="SSF54427">
    <property type="entry name" value="NTF2-like"/>
    <property type="match status" value="2"/>
</dbReference>
<dbReference type="InterPro" id="IPR032710">
    <property type="entry name" value="NTF2-like_dom_sf"/>
</dbReference>
<evidence type="ECO:0000259" key="1">
    <source>
        <dbReference type="Pfam" id="PF08332"/>
    </source>
</evidence>
<reference evidence="3" key="1">
    <citation type="submission" date="2015-09" db="EMBL/GenBank/DDBJ databases">
        <authorList>
            <person name="Daims H."/>
        </authorList>
    </citation>
    <scope>NUCLEOTIDE SEQUENCE [LARGE SCALE GENOMIC DNA]</scope>
</reference>
<dbReference type="Pfam" id="PF08332">
    <property type="entry name" value="CaMKII_AD"/>
    <property type="match status" value="2"/>
</dbReference>
<dbReference type="InterPro" id="IPR013543">
    <property type="entry name" value="Ca/CaM-dep_prot_kinase-assoc"/>
</dbReference>
<evidence type="ECO:0000313" key="2">
    <source>
        <dbReference type="EMBL" id="CUQ65815.1"/>
    </source>
</evidence>